<dbReference type="GO" id="GO:0010333">
    <property type="term" value="F:terpene synthase activity"/>
    <property type="evidence" value="ECO:0007669"/>
    <property type="project" value="InterPro"/>
</dbReference>
<dbReference type="InterPro" id="IPR008949">
    <property type="entry name" value="Isoprenoid_synthase_dom_sf"/>
</dbReference>
<dbReference type="SFLD" id="SFLDG01020">
    <property type="entry name" value="Terpene_Cyclase_Like_2"/>
    <property type="match status" value="1"/>
</dbReference>
<evidence type="ECO:0000313" key="3">
    <source>
        <dbReference type="EMBL" id="MBA9002733.1"/>
    </source>
</evidence>
<name>A0A7W3MVP5_9ACTN</name>
<dbReference type="GO" id="GO:0046872">
    <property type="term" value="F:metal ion binding"/>
    <property type="evidence" value="ECO:0007669"/>
    <property type="project" value="UniProtKB-KW"/>
</dbReference>
<dbReference type="SFLD" id="SFLDS00005">
    <property type="entry name" value="Isoprenoid_Synthase_Type_I"/>
    <property type="match status" value="1"/>
</dbReference>
<evidence type="ECO:0000256" key="2">
    <source>
        <dbReference type="RuleBase" id="RU366034"/>
    </source>
</evidence>
<dbReference type="PANTHER" id="PTHR35201:SF4">
    <property type="entry name" value="BETA-PINACENE SYNTHASE-RELATED"/>
    <property type="match status" value="1"/>
</dbReference>
<keyword evidence="1 2" id="KW-0456">Lyase</keyword>
<comment type="cofactor">
    <cofactor evidence="2">
        <name>Mg(2+)</name>
        <dbReference type="ChEBI" id="CHEBI:18420"/>
    </cofactor>
</comment>
<protein>
    <recommendedName>
        <fullName evidence="2">Terpene synthase</fullName>
        <ecNumber evidence="2">4.2.3.-</ecNumber>
    </recommendedName>
</protein>
<dbReference type="SUPFAM" id="SSF48576">
    <property type="entry name" value="Terpenoid synthases"/>
    <property type="match status" value="1"/>
</dbReference>
<evidence type="ECO:0000256" key="1">
    <source>
        <dbReference type="ARBA" id="ARBA00023239"/>
    </source>
</evidence>
<comment type="caution">
    <text evidence="3">The sequence shown here is derived from an EMBL/GenBank/DDBJ whole genome shotgun (WGS) entry which is preliminary data.</text>
</comment>
<keyword evidence="2" id="KW-0460">Magnesium</keyword>
<dbReference type="PANTHER" id="PTHR35201">
    <property type="entry name" value="TERPENE SYNTHASE"/>
    <property type="match status" value="1"/>
</dbReference>
<dbReference type="InterPro" id="IPR034686">
    <property type="entry name" value="Terpene_cyclase-like_2"/>
</dbReference>
<proteinExistence type="inferred from homology"/>
<keyword evidence="2" id="KW-0479">Metal-binding</keyword>
<accession>A0A7W3MVP5</accession>
<reference evidence="3 4" key="1">
    <citation type="submission" date="2020-08" db="EMBL/GenBank/DDBJ databases">
        <title>Sequencing the genomes of 1000 actinobacteria strains.</title>
        <authorList>
            <person name="Klenk H.-P."/>
        </authorList>
    </citation>
    <scope>NUCLEOTIDE SEQUENCE [LARGE SCALE GENOMIC DNA]</scope>
    <source>
        <strain evidence="3 4">DSM 45823</strain>
    </source>
</reference>
<dbReference type="EC" id="4.2.3.-" evidence="2"/>
<organism evidence="3 4">
    <name type="scientific">Thermomonospora cellulosilytica</name>
    <dbReference type="NCBI Taxonomy" id="1411118"/>
    <lineage>
        <taxon>Bacteria</taxon>
        <taxon>Bacillati</taxon>
        <taxon>Actinomycetota</taxon>
        <taxon>Actinomycetes</taxon>
        <taxon>Streptosporangiales</taxon>
        <taxon>Thermomonosporaceae</taxon>
        <taxon>Thermomonospora</taxon>
    </lineage>
</organism>
<evidence type="ECO:0000313" key="4">
    <source>
        <dbReference type="Proteomes" id="UP000539313"/>
    </source>
</evidence>
<dbReference type="RefSeq" id="WP_182704680.1">
    <property type="nucleotide sequence ID" value="NZ_JACJII010000001.1"/>
</dbReference>
<dbReference type="Gene3D" id="1.10.600.10">
    <property type="entry name" value="Farnesyl Diphosphate Synthase"/>
    <property type="match status" value="1"/>
</dbReference>
<keyword evidence="4" id="KW-1185">Reference proteome</keyword>
<dbReference type="AlphaFoldDB" id="A0A7W3MVP5"/>
<comment type="similarity">
    <text evidence="2">Belongs to the terpene synthase family.</text>
</comment>
<gene>
    <name evidence="3" type="ORF">HNR21_001615</name>
</gene>
<sequence length="357" mass="39835">MAQQRLLDEELTAGLELPPIFCPLEAATNPACLRVERRAIAWIDEVGLCADARERAKVIATRSADFYSRFAPHADEDRLLPAVLWVYWGFAFDDARCDAGHYSARPAEFVPMASRVQRALERPHPAAGDDRYAAAVHDIGMRFRQIGTPVQFQRFVAAHRGWLAGVAWQVANQARRRMPDLEDYLTMRLHSAGGEPTFAMLEIANGPEVPAAEMESLAVRALTEMAIAVASLDNDRHSLARELGEAHADQNVYGVLLHRNGGSLAAAVRTATSLRDRVLLRFMRLRERVAPRLSTAGRVYVDGLAYGIRGNAEWGLRVPRYLGDRTAADHEITWAEHPMEDTAEPIPIPSIAWWWDV</sequence>
<dbReference type="EMBL" id="JACJII010000001">
    <property type="protein sequence ID" value="MBA9002733.1"/>
    <property type="molecule type" value="Genomic_DNA"/>
</dbReference>
<dbReference type="Pfam" id="PF19086">
    <property type="entry name" value="Terpene_syn_C_2"/>
    <property type="match status" value="1"/>
</dbReference>
<dbReference type="Proteomes" id="UP000539313">
    <property type="component" value="Unassembled WGS sequence"/>
</dbReference>